<proteinExistence type="predicted"/>
<dbReference type="Pfam" id="PF12787">
    <property type="entry name" value="EcsC"/>
    <property type="match status" value="1"/>
</dbReference>
<protein>
    <recommendedName>
        <fullName evidence="3">EcsC family protein</fullName>
    </recommendedName>
</protein>
<dbReference type="EMBL" id="SMKX01000009">
    <property type="protein sequence ID" value="TDD62056.1"/>
    <property type="molecule type" value="Genomic_DNA"/>
</dbReference>
<organism evidence="1 2">
    <name type="scientific">Kribbella antibiotica</name>
    <dbReference type="NCBI Taxonomy" id="190195"/>
    <lineage>
        <taxon>Bacteria</taxon>
        <taxon>Bacillati</taxon>
        <taxon>Actinomycetota</taxon>
        <taxon>Actinomycetes</taxon>
        <taxon>Propionibacteriales</taxon>
        <taxon>Kribbellaceae</taxon>
        <taxon>Kribbella</taxon>
    </lineage>
</organism>
<evidence type="ECO:0008006" key="3">
    <source>
        <dbReference type="Google" id="ProtNLM"/>
    </source>
</evidence>
<evidence type="ECO:0000313" key="2">
    <source>
        <dbReference type="Proteomes" id="UP000295124"/>
    </source>
</evidence>
<evidence type="ECO:0000313" key="1">
    <source>
        <dbReference type="EMBL" id="TDD62056.1"/>
    </source>
</evidence>
<reference evidence="1 2" key="1">
    <citation type="submission" date="2019-03" db="EMBL/GenBank/DDBJ databases">
        <title>Draft genome sequences of novel Actinobacteria.</title>
        <authorList>
            <person name="Sahin N."/>
            <person name="Ay H."/>
            <person name="Saygin H."/>
        </authorList>
    </citation>
    <scope>NUCLEOTIDE SEQUENCE [LARGE SCALE GENOMIC DNA]</scope>
    <source>
        <strain evidence="1 2">JCM 13523</strain>
    </source>
</reference>
<sequence length="336" mass="36450">MQVDCPSVIVVSQQGDLPQEMSEYERKRWSELQEHWTKKSQPSSLLPPKVRSAIDAAGTSAREVASKAGRKISEVTPQPVKDATEFAFDSALIPALKGAVRLLELASDWTAELTDPEKVLAHHRAKGRDVSSLADLQALDLKDLDEVTRRMVLQWRSAGAAEGGALGVLALVPVAGAVTAITLDVVVMQVLSTAIATRVAYAYGIDAMSPDQRHLVDRMVLRAYKEQGPKAIAVREASSGFAAGRVRKNWSEKLRKDHRLMAAVEKLMKQFANGRHVPVEKVTKFMPVVAVLAGAGTNAYVLGDVAKQATLYAQTSFLAEKYGLSMPPSLQRPADS</sequence>
<comment type="caution">
    <text evidence="1">The sequence shown here is derived from an EMBL/GenBank/DDBJ whole genome shotgun (WGS) entry which is preliminary data.</text>
</comment>
<gene>
    <name evidence="1" type="ORF">E1263_05445</name>
</gene>
<dbReference type="AlphaFoldDB" id="A0A4R4ZUK6"/>
<dbReference type="InterPro" id="IPR024787">
    <property type="entry name" value="EcsC"/>
</dbReference>
<name>A0A4R4ZUK6_9ACTN</name>
<dbReference type="Proteomes" id="UP000295124">
    <property type="component" value="Unassembled WGS sequence"/>
</dbReference>
<accession>A0A4R4ZUK6</accession>
<keyword evidence="2" id="KW-1185">Reference proteome</keyword>
<dbReference type="OrthoDB" id="3250773at2"/>